<organism evidence="1 2">
    <name type="scientific">Halomonas llamarensis</name>
    <dbReference type="NCBI Taxonomy" id="2945104"/>
    <lineage>
        <taxon>Bacteria</taxon>
        <taxon>Pseudomonadati</taxon>
        <taxon>Pseudomonadota</taxon>
        <taxon>Gammaproteobacteria</taxon>
        <taxon>Oceanospirillales</taxon>
        <taxon>Halomonadaceae</taxon>
        <taxon>Halomonas</taxon>
    </lineage>
</organism>
<comment type="caution">
    <text evidence="1">The sequence shown here is derived from an EMBL/GenBank/DDBJ whole genome shotgun (WGS) entry which is preliminary data.</text>
</comment>
<accession>A0ABT0SV53</accession>
<evidence type="ECO:0000313" key="2">
    <source>
        <dbReference type="Proteomes" id="UP001165308"/>
    </source>
</evidence>
<dbReference type="RefSeq" id="WP_250084400.1">
    <property type="nucleotide sequence ID" value="NZ_JAMJPJ010000056.1"/>
</dbReference>
<evidence type="ECO:0008006" key="3">
    <source>
        <dbReference type="Google" id="ProtNLM"/>
    </source>
</evidence>
<proteinExistence type="predicted"/>
<gene>
    <name evidence="1" type="ORF">M8006_17290</name>
</gene>
<keyword evidence="2" id="KW-1185">Reference proteome</keyword>
<protein>
    <recommendedName>
        <fullName evidence="3">Phage protein</fullName>
    </recommendedName>
</protein>
<evidence type="ECO:0000313" key="1">
    <source>
        <dbReference type="EMBL" id="MCL7931709.1"/>
    </source>
</evidence>
<name>A0ABT0SV53_9GAMM</name>
<dbReference type="Proteomes" id="UP001165308">
    <property type="component" value="Unassembled WGS sequence"/>
</dbReference>
<dbReference type="EMBL" id="JAMJPJ010000056">
    <property type="protein sequence ID" value="MCL7931709.1"/>
    <property type="molecule type" value="Genomic_DNA"/>
</dbReference>
<sequence>MSNVEITSMNVVVDKQAIGQAFTTLAAPLIVAKALTDEHGEQRAKAMLGLEPNEKFDKAGEAVIWKYNGLVCRLVVEPESGSWMGNNLYHEPFKGISITNIEVNGKKIKPNS</sequence>
<reference evidence="1" key="1">
    <citation type="submission" date="2022-05" db="EMBL/GenBank/DDBJ databases">
        <title>Halomonas geminus sp. nov. and Halomonas llamarensis sp. nov. isolated from high-altitude salars of the Atacama Desert.</title>
        <authorList>
            <person name="Hintersatz C."/>
            <person name="Rojas L.A."/>
            <person name="Wei T.-S."/>
            <person name="Kutschke S."/>
            <person name="Lehmann F."/>
            <person name="Jain R."/>
            <person name="Pollmann K."/>
        </authorList>
    </citation>
    <scope>NUCLEOTIDE SEQUENCE</scope>
    <source>
        <strain evidence="1">ATCHA</strain>
    </source>
</reference>